<organism evidence="5 6">
    <name type="scientific">Microthyrium microscopicum</name>
    <dbReference type="NCBI Taxonomy" id="703497"/>
    <lineage>
        <taxon>Eukaryota</taxon>
        <taxon>Fungi</taxon>
        <taxon>Dikarya</taxon>
        <taxon>Ascomycota</taxon>
        <taxon>Pezizomycotina</taxon>
        <taxon>Dothideomycetes</taxon>
        <taxon>Dothideomycetes incertae sedis</taxon>
        <taxon>Microthyriales</taxon>
        <taxon>Microthyriaceae</taxon>
        <taxon>Microthyrium</taxon>
    </lineage>
</organism>
<dbReference type="OrthoDB" id="419598at2759"/>
<evidence type="ECO:0000313" key="6">
    <source>
        <dbReference type="Proteomes" id="UP000799302"/>
    </source>
</evidence>
<proteinExistence type="inferred from homology"/>
<gene>
    <name evidence="5" type="ORF">BT63DRAFT_475957</name>
</gene>
<evidence type="ECO:0000256" key="3">
    <source>
        <dbReference type="ARBA" id="ARBA00023002"/>
    </source>
</evidence>
<sequence length="317" mass="35313">MAGPITVTIAGITGKFAGLLSKHLLTKPNISINGIARNPDKVPKELANHSQVRIFQANADDETALRAALKGSQVAVCCYLGDVKLMEEGQKTLIDACIAEEVPRYVAGDWSLDFRGLKLGDHSQKDPMKLVQSYLEEKEKETNGAIKGVHILNGIFMEIFFSFAHVMDISNIEAPVFNAWGTLDEPWEATTYEDAARYTALAAADESAVGFLNVLGDRKTTRQIAKEFSEVYDIEAKAESSGTLDELRSKMSEEYKAEPDNPRRWMSYFYCYYMMNGSTLLRSVDNESYPEFGKCTTFKDMMERTGSPKALSKVAFM</sequence>
<keyword evidence="3" id="KW-0560">Oxidoreductase</keyword>
<dbReference type="EMBL" id="MU004231">
    <property type="protein sequence ID" value="KAF2673440.1"/>
    <property type="molecule type" value="Genomic_DNA"/>
</dbReference>
<evidence type="ECO:0000313" key="5">
    <source>
        <dbReference type="EMBL" id="KAF2673440.1"/>
    </source>
</evidence>
<dbReference type="InterPro" id="IPR016040">
    <property type="entry name" value="NAD(P)-bd_dom"/>
</dbReference>
<evidence type="ECO:0000259" key="4">
    <source>
        <dbReference type="Pfam" id="PF13460"/>
    </source>
</evidence>
<accession>A0A6A6UNT8</accession>
<dbReference type="InterPro" id="IPR036291">
    <property type="entry name" value="NAD(P)-bd_dom_sf"/>
</dbReference>
<dbReference type="PANTHER" id="PTHR47706">
    <property type="entry name" value="NMRA-LIKE FAMILY PROTEIN"/>
    <property type="match status" value="1"/>
</dbReference>
<name>A0A6A6UNT8_9PEZI</name>
<comment type="similarity">
    <text evidence="1">Belongs to the NmrA-type oxidoreductase family. Isoflavone reductase subfamily.</text>
</comment>
<evidence type="ECO:0000256" key="2">
    <source>
        <dbReference type="ARBA" id="ARBA00022857"/>
    </source>
</evidence>
<dbReference type="InterPro" id="IPR051609">
    <property type="entry name" value="NmrA/Isoflavone_reductase-like"/>
</dbReference>
<reference evidence="5" key="1">
    <citation type="journal article" date="2020" name="Stud. Mycol.">
        <title>101 Dothideomycetes genomes: a test case for predicting lifestyles and emergence of pathogens.</title>
        <authorList>
            <person name="Haridas S."/>
            <person name="Albert R."/>
            <person name="Binder M."/>
            <person name="Bloem J."/>
            <person name="Labutti K."/>
            <person name="Salamov A."/>
            <person name="Andreopoulos B."/>
            <person name="Baker S."/>
            <person name="Barry K."/>
            <person name="Bills G."/>
            <person name="Bluhm B."/>
            <person name="Cannon C."/>
            <person name="Castanera R."/>
            <person name="Culley D."/>
            <person name="Daum C."/>
            <person name="Ezra D."/>
            <person name="Gonzalez J."/>
            <person name="Henrissat B."/>
            <person name="Kuo A."/>
            <person name="Liang C."/>
            <person name="Lipzen A."/>
            <person name="Lutzoni F."/>
            <person name="Magnuson J."/>
            <person name="Mondo S."/>
            <person name="Nolan M."/>
            <person name="Ohm R."/>
            <person name="Pangilinan J."/>
            <person name="Park H.-J."/>
            <person name="Ramirez L."/>
            <person name="Alfaro M."/>
            <person name="Sun H."/>
            <person name="Tritt A."/>
            <person name="Yoshinaga Y."/>
            <person name="Zwiers L.-H."/>
            <person name="Turgeon B."/>
            <person name="Goodwin S."/>
            <person name="Spatafora J."/>
            <person name="Crous P."/>
            <person name="Grigoriev I."/>
        </authorList>
    </citation>
    <scope>NUCLEOTIDE SEQUENCE</scope>
    <source>
        <strain evidence="5">CBS 115976</strain>
    </source>
</reference>
<feature type="domain" description="NAD(P)-binding" evidence="4">
    <location>
        <begin position="11"/>
        <end position="108"/>
    </location>
</feature>
<evidence type="ECO:0000256" key="1">
    <source>
        <dbReference type="ARBA" id="ARBA00005725"/>
    </source>
</evidence>
<dbReference type="Gene3D" id="3.40.50.720">
    <property type="entry name" value="NAD(P)-binding Rossmann-like Domain"/>
    <property type="match status" value="1"/>
</dbReference>
<keyword evidence="2" id="KW-0521">NADP</keyword>
<dbReference type="AlphaFoldDB" id="A0A6A6UNT8"/>
<dbReference type="SUPFAM" id="SSF51735">
    <property type="entry name" value="NAD(P)-binding Rossmann-fold domains"/>
    <property type="match status" value="1"/>
</dbReference>
<protein>
    <submittedName>
        <fullName evidence="5">NAD(P)-binding protein</fullName>
    </submittedName>
</protein>
<keyword evidence="6" id="KW-1185">Reference proteome</keyword>
<dbReference type="PANTHER" id="PTHR47706:SF9">
    <property type="entry name" value="NMRA-LIKE DOMAIN-CONTAINING PROTEIN-RELATED"/>
    <property type="match status" value="1"/>
</dbReference>
<dbReference type="Pfam" id="PF13460">
    <property type="entry name" value="NAD_binding_10"/>
    <property type="match status" value="1"/>
</dbReference>
<dbReference type="GO" id="GO:0016491">
    <property type="term" value="F:oxidoreductase activity"/>
    <property type="evidence" value="ECO:0007669"/>
    <property type="project" value="UniProtKB-KW"/>
</dbReference>
<dbReference type="Proteomes" id="UP000799302">
    <property type="component" value="Unassembled WGS sequence"/>
</dbReference>